<dbReference type="GO" id="GO:0008235">
    <property type="term" value="F:metalloexopeptidase activity"/>
    <property type="evidence" value="ECO:0007669"/>
    <property type="project" value="InterPro"/>
</dbReference>
<evidence type="ECO:0000313" key="3">
    <source>
        <dbReference type="EMBL" id="PZX60504.1"/>
    </source>
</evidence>
<dbReference type="Gene3D" id="3.40.630.10">
    <property type="entry name" value="Zn peptidases"/>
    <property type="match status" value="2"/>
</dbReference>
<reference evidence="3 4" key="1">
    <citation type="submission" date="2018-06" db="EMBL/GenBank/DDBJ databases">
        <title>Genomic Encyclopedia of Archaeal and Bacterial Type Strains, Phase II (KMG-II): from individual species to whole genera.</title>
        <authorList>
            <person name="Goeker M."/>
        </authorList>
    </citation>
    <scope>NUCLEOTIDE SEQUENCE [LARGE SCALE GENOMIC DNA]</scope>
    <source>
        <strain evidence="3 4">DSM 23241</strain>
    </source>
</reference>
<dbReference type="PANTHER" id="PTHR12147">
    <property type="entry name" value="METALLOPEPTIDASE M28 FAMILY MEMBER"/>
    <property type="match status" value="1"/>
</dbReference>
<dbReference type="Pfam" id="PF04389">
    <property type="entry name" value="Peptidase_M28"/>
    <property type="match status" value="1"/>
</dbReference>
<evidence type="ECO:0000259" key="2">
    <source>
        <dbReference type="Pfam" id="PF04389"/>
    </source>
</evidence>
<accession>A0A2W7RJC7</accession>
<dbReference type="InterPro" id="IPR007484">
    <property type="entry name" value="Peptidase_M28"/>
</dbReference>
<dbReference type="PANTHER" id="PTHR12147:SF26">
    <property type="entry name" value="PEPTIDASE M28 DOMAIN-CONTAINING PROTEIN"/>
    <property type="match status" value="1"/>
</dbReference>
<gene>
    <name evidence="3" type="ORF">LX80_02523</name>
</gene>
<evidence type="ECO:0000313" key="4">
    <source>
        <dbReference type="Proteomes" id="UP000249720"/>
    </source>
</evidence>
<organism evidence="3 4">
    <name type="scientific">Hydrotalea sandarakina</name>
    <dbReference type="NCBI Taxonomy" id="1004304"/>
    <lineage>
        <taxon>Bacteria</taxon>
        <taxon>Pseudomonadati</taxon>
        <taxon>Bacteroidota</taxon>
        <taxon>Chitinophagia</taxon>
        <taxon>Chitinophagales</taxon>
        <taxon>Chitinophagaceae</taxon>
        <taxon>Hydrotalea</taxon>
    </lineage>
</organism>
<dbReference type="SUPFAM" id="SSF52025">
    <property type="entry name" value="PA domain"/>
    <property type="match status" value="1"/>
</dbReference>
<dbReference type="EMBL" id="QKZV01000010">
    <property type="protein sequence ID" value="PZX60504.1"/>
    <property type="molecule type" value="Genomic_DNA"/>
</dbReference>
<protein>
    <submittedName>
        <fullName evidence="3">Peptidase M28-like protein</fullName>
    </submittedName>
</protein>
<dbReference type="GO" id="GO:0006508">
    <property type="term" value="P:proteolysis"/>
    <property type="evidence" value="ECO:0007669"/>
    <property type="project" value="InterPro"/>
</dbReference>
<dbReference type="SUPFAM" id="SSF53187">
    <property type="entry name" value="Zn-dependent exopeptidases"/>
    <property type="match status" value="1"/>
</dbReference>
<dbReference type="InterPro" id="IPR046450">
    <property type="entry name" value="PA_dom_sf"/>
</dbReference>
<feature type="chain" id="PRO_5016099109" evidence="1">
    <location>
        <begin position="20"/>
        <end position="516"/>
    </location>
</feature>
<feature type="domain" description="Peptidase M28" evidence="2">
    <location>
        <begin position="279"/>
        <end position="492"/>
    </location>
</feature>
<dbReference type="InterPro" id="IPR045175">
    <property type="entry name" value="M28_fam"/>
</dbReference>
<dbReference type="OrthoDB" id="9764939at2"/>
<dbReference type="RefSeq" id="WP_111297017.1">
    <property type="nucleotide sequence ID" value="NZ_QKZV01000010.1"/>
</dbReference>
<proteinExistence type="predicted"/>
<dbReference type="Proteomes" id="UP000249720">
    <property type="component" value="Unassembled WGS sequence"/>
</dbReference>
<comment type="caution">
    <text evidence="3">The sequence shown here is derived from an EMBL/GenBank/DDBJ whole genome shotgun (WGS) entry which is preliminary data.</text>
</comment>
<keyword evidence="4" id="KW-1185">Reference proteome</keyword>
<keyword evidence="1" id="KW-0732">Signal</keyword>
<name>A0A2W7RJC7_9BACT</name>
<evidence type="ECO:0000256" key="1">
    <source>
        <dbReference type="SAM" id="SignalP"/>
    </source>
</evidence>
<dbReference type="AlphaFoldDB" id="A0A2W7RJC7"/>
<sequence>MMKKMLLVAALFATWQLQAQTGDDAAQKFAQLITPAALKEKLTILASDEMEGRETAMPGQKKAAAYIESEFKKFGLKPGNGNSYQQYYPVYQDELTGEQFRINGVSYSWDKDYNFSINALQDGQFNYQQIVFACYGIVDEKAGINQYKGLDVAGKLVVVLEGAPKDLMEKINAPNNRFSPFGMYAKVMAARRLGAAGILLVSKEYPREKPVSKMGNMYLKANEGKPFINATISTAMASALLGRTAPLNWNDLAAINPGTYTADVQIAMHKKTNELQSSNVIAILPGTDKKDEYVFLTAHYDHLGKHDGKIYYGADDDGSGTTAVLQMAEAFSAAAKKGYKPHRTIVFMTVSGEEKGLWGSEYYSEHPIFPLDKTSVDLNTDMIGRIDTERKSDDTLNYVYVIGHDKLSSELPIINEAANKKYVGLNLDYKYDDPRDPNRIYYRSDHYNFAKKGVPILFFYDGMLLADYHKPTDTVDKINFDLMSKRAQMIFYTAWEMANRNNMLLRDKPLNMPNAR</sequence>
<feature type="signal peptide" evidence="1">
    <location>
        <begin position="1"/>
        <end position="19"/>
    </location>
</feature>